<dbReference type="OrthoDB" id="423667at2"/>
<gene>
    <name evidence="1" type="ORF">ACX27_13370</name>
</gene>
<evidence type="ECO:0000313" key="1">
    <source>
        <dbReference type="EMBL" id="ALF53606.1"/>
    </source>
</evidence>
<dbReference type="PATRIC" id="fig|224013.5.peg.3237"/>
<protein>
    <submittedName>
        <fullName evidence="1">Uncharacterized protein</fullName>
    </submittedName>
</protein>
<dbReference type="EMBL" id="CP012036">
    <property type="protein sequence ID" value="ALF53606.1"/>
    <property type="molecule type" value="Genomic_DNA"/>
</dbReference>
<dbReference type="RefSeq" id="WP_062293161.1">
    <property type="nucleotide sequence ID" value="NZ_CP012036.1"/>
</dbReference>
<proteinExistence type="predicted"/>
<organism evidence="1 2">
    <name type="scientific">Nostoc piscinale CENA21</name>
    <dbReference type="NCBI Taxonomy" id="224013"/>
    <lineage>
        <taxon>Bacteria</taxon>
        <taxon>Bacillati</taxon>
        <taxon>Cyanobacteriota</taxon>
        <taxon>Cyanophyceae</taxon>
        <taxon>Nostocales</taxon>
        <taxon>Nostocaceae</taxon>
        <taxon>Nostoc</taxon>
    </lineage>
</organism>
<dbReference type="KEGG" id="npz:ACX27_13370"/>
<dbReference type="Proteomes" id="UP000062645">
    <property type="component" value="Chromosome"/>
</dbReference>
<keyword evidence="2" id="KW-1185">Reference proteome</keyword>
<dbReference type="AlphaFoldDB" id="A0A0M4TUX6"/>
<sequence>MVSSLKPRTLVIRASKIVHKSLSINSLARFVTEEAICLMFRIGFGDIHTIECWRYVVYIHAKGVSRFVSYADFPPILGVEPPTPAEFVKWRRRWRKQHDYAYRKQAPEWWTEFFINEFWQTISEHNLQSWGELIALIKFAFTEETLQELRKSYRLEKSLLN</sequence>
<name>A0A0M4TUX6_9NOSO</name>
<reference evidence="1 2" key="2">
    <citation type="journal article" date="2016" name="Genome Announc.">
        <title>Draft Genome Sequence of the N2-Fixing Cyanobacterium Nostoc piscinale CENA21, Isolated from the Brazilian Amazon Floodplain.</title>
        <authorList>
            <person name="Leao T."/>
            <person name="Guimaraes P.I."/>
            <person name="de Melo A.G."/>
            <person name="Ramos R.T."/>
            <person name="Leao P.N."/>
            <person name="Silva A."/>
            <person name="Fiore M.F."/>
            <person name="Schneider M.P."/>
        </authorList>
    </citation>
    <scope>NUCLEOTIDE SEQUENCE [LARGE SCALE GENOMIC DNA]</scope>
    <source>
        <strain evidence="1 2">CENA21</strain>
    </source>
</reference>
<reference evidence="2" key="1">
    <citation type="submission" date="2015-07" db="EMBL/GenBank/DDBJ databases">
        <title>Genome Of Nitrogen-Fixing Cyanobacterium Nostoc piscinale CENA21 From Solimoes/Amazon River Floodplain Sediments And Comparative Genomics To Uncover Biosynthetic Natural Products Potential.</title>
        <authorList>
            <person name="Leao T.F."/>
            <person name="Leao P.N."/>
            <person name="Guimaraes P.I."/>
            <person name="de Melo A.G.C."/>
            <person name="Ramos R.T.J."/>
            <person name="Silva A."/>
            <person name="Fiore M.F."/>
            <person name="Schneider M.P.C."/>
        </authorList>
    </citation>
    <scope>NUCLEOTIDE SEQUENCE [LARGE SCALE GENOMIC DNA]</scope>
    <source>
        <strain evidence="2">CENA21</strain>
    </source>
</reference>
<accession>A0A0M4TUX6</accession>
<evidence type="ECO:0000313" key="2">
    <source>
        <dbReference type="Proteomes" id="UP000062645"/>
    </source>
</evidence>